<dbReference type="InterPro" id="IPR050491">
    <property type="entry name" value="AmpC-like"/>
</dbReference>
<dbReference type="Pfam" id="PF00144">
    <property type="entry name" value="Beta-lactamase"/>
    <property type="match status" value="1"/>
</dbReference>
<reference evidence="4 5" key="1">
    <citation type="submission" date="2021-12" db="EMBL/GenBank/DDBJ databases">
        <title>Genome sequencing of bacteria with rrn-lacking chromosome and rrn-plasmid.</title>
        <authorList>
            <person name="Anda M."/>
            <person name="Iwasaki W."/>
        </authorList>
    </citation>
    <scope>NUCLEOTIDE SEQUENCE [LARGE SCALE GENOMIC DNA]</scope>
    <source>
        <strain evidence="4 5">NBRC 15940</strain>
    </source>
</reference>
<gene>
    <name evidence="4" type="ORF">PEDI_54140</name>
</gene>
<dbReference type="AlphaFoldDB" id="A0AAN4W5U0"/>
<organism evidence="4 5">
    <name type="scientific">Persicobacter diffluens</name>
    <dbReference type="NCBI Taxonomy" id="981"/>
    <lineage>
        <taxon>Bacteria</taxon>
        <taxon>Pseudomonadati</taxon>
        <taxon>Bacteroidota</taxon>
        <taxon>Cytophagia</taxon>
        <taxon>Cytophagales</taxon>
        <taxon>Persicobacteraceae</taxon>
        <taxon>Persicobacter</taxon>
    </lineage>
</organism>
<dbReference type="PANTHER" id="PTHR46825">
    <property type="entry name" value="D-ALANYL-D-ALANINE-CARBOXYPEPTIDASE/ENDOPEPTIDASE AMPH"/>
    <property type="match status" value="1"/>
</dbReference>
<evidence type="ECO:0000313" key="4">
    <source>
        <dbReference type="EMBL" id="GJM64862.1"/>
    </source>
</evidence>
<protein>
    <recommendedName>
        <fullName evidence="3">Beta-lactamase-related domain-containing protein</fullName>
    </recommendedName>
</protein>
<dbReference type="PANTHER" id="PTHR46825:SF11">
    <property type="entry name" value="PENICILLIN-BINDING PROTEIN 4"/>
    <property type="match status" value="1"/>
</dbReference>
<dbReference type="SUPFAM" id="SSF56601">
    <property type="entry name" value="beta-lactamase/transpeptidase-like"/>
    <property type="match status" value="1"/>
</dbReference>
<evidence type="ECO:0000259" key="3">
    <source>
        <dbReference type="Pfam" id="PF00144"/>
    </source>
</evidence>
<proteinExistence type="predicted"/>
<name>A0AAN4W5U0_9BACT</name>
<evidence type="ECO:0000256" key="2">
    <source>
        <dbReference type="ARBA" id="ARBA00023136"/>
    </source>
</evidence>
<comment type="caution">
    <text evidence="4">The sequence shown here is derived from an EMBL/GenBank/DDBJ whole genome shotgun (WGS) entry which is preliminary data.</text>
</comment>
<dbReference type="Proteomes" id="UP001310022">
    <property type="component" value="Unassembled WGS sequence"/>
</dbReference>
<accession>A0AAN4W5U0</accession>
<dbReference type="EMBL" id="BQKE01000007">
    <property type="protein sequence ID" value="GJM64862.1"/>
    <property type="molecule type" value="Genomic_DNA"/>
</dbReference>
<keyword evidence="5" id="KW-1185">Reference proteome</keyword>
<evidence type="ECO:0000256" key="1">
    <source>
        <dbReference type="ARBA" id="ARBA00004370"/>
    </source>
</evidence>
<dbReference type="GO" id="GO:0016020">
    <property type="term" value="C:membrane"/>
    <property type="evidence" value="ECO:0007669"/>
    <property type="project" value="UniProtKB-SubCell"/>
</dbReference>
<keyword evidence="2" id="KW-0472">Membrane</keyword>
<dbReference type="InterPro" id="IPR012338">
    <property type="entry name" value="Beta-lactam/transpept-like"/>
</dbReference>
<comment type="subcellular location">
    <subcellularLocation>
        <location evidence="1">Membrane</location>
    </subcellularLocation>
</comment>
<feature type="domain" description="Beta-lactamase-related" evidence="3">
    <location>
        <begin position="27"/>
        <end position="323"/>
    </location>
</feature>
<evidence type="ECO:0000313" key="5">
    <source>
        <dbReference type="Proteomes" id="UP001310022"/>
    </source>
</evidence>
<sequence length="436" mass="50392">MLLCAYNLNAQNTKSITAEIDEYLNSAHKAYKFNGVALVYHKNELLLNKGYGYSQIAEKVPNSTETKFPILSITKTITASIILKLQDEKKLSVKDKLNKYFPEYPNGSKISIHHLITHSSGIYNYTTDVGIEDSILVNNPVSKDFVVNYFKDKPLGFKPGKYYSYNNSGYFLLGLIIEKVTGKQYETVVREYLFEPFKMSNSGFDFNGLPKNEKAQGYQFWNQKETISYKHYDSTFAYSAGSIYSTSSDLLQWAKVVSNKQFLKPKTWELAFKPKIRNYGYGWEISKYFDKKYIKHSGGYPGFMSELIYYPNDELIIILLNNYGTYEQNVWAIGMGITSIVLGMPYDKWTIRNDNKVEVSKMQKHVGQYKSGKGRLEIKLVDDNLFLALPNSPDMRLLPENENQYFLDNFNTRFDFNNGKLVLHEHGKNIEYIKQN</sequence>
<dbReference type="Gene3D" id="3.40.710.10">
    <property type="entry name" value="DD-peptidase/beta-lactamase superfamily"/>
    <property type="match status" value="1"/>
</dbReference>
<dbReference type="InterPro" id="IPR001466">
    <property type="entry name" value="Beta-lactam-related"/>
</dbReference>